<comment type="caution">
    <text evidence="1">The sequence shown here is derived from an EMBL/GenBank/DDBJ whole genome shotgun (WGS) entry which is preliminary data.</text>
</comment>
<accession>A0A8S1WAL5</accession>
<protein>
    <submittedName>
        <fullName evidence="1">Uncharacterized protein</fullName>
    </submittedName>
</protein>
<proteinExistence type="predicted"/>
<name>A0A8S1WAL5_PAROT</name>
<gene>
    <name evidence="1" type="ORF">POCTA_138.1.T0860049</name>
</gene>
<evidence type="ECO:0000313" key="1">
    <source>
        <dbReference type="EMBL" id="CAD8185612.1"/>
    </source>
</evidence>
<dbReference type="Proteomes" id="UP000683925">
    <property type="component" value="Unassembled WGS sequence"/>
</dbReference>
<keyword evidence="2" id="KW-1185">Reference proteome</keyword>
<reference evidence="1" key="1">
    <citation type="submission" date="2021-01" db="EMBL/GenBank/DDBJ databases">
        <authorList>
            <consortium name="Genoscope - CEA"/>
            <person name="William W."/>
        </authorList>
    </citation>
    <scope>NUCLEOTIDE SEQUENCE</scope>
</reference>
<organism evidence="1 2">
    <name type="scientific">Paramecium octaurelia</name>
    <dbReference type="NCBI Taxonomy" id="43137"/>
    <lineage>
        <taxon>Eukaryota</taxon>
        <taxon>Sar</taxon>
        <taxon>Alveolata</taxon>
        <taxon>Ciliophora</taxon>
        <taxon>Intramacronucleata</taxon>
        <taxon>Oligohymenophorea</taxon>
        <taxon>Peniculida</taxon>
        <taxon>Parameciidae</taxon>
        <taxon>Paramecium</taxon>
    </lineage>
</organism>
<sequence>MSRNINTVFCEKNRMLFWNINGYTFANFSSALALSVPYGSTQIMTVKNLFMLQLLFNFQQSAKIILARILNVATPNRKLGINTFEHIILKITHTFFYTYNLIEGSDVYEALLDDPSTFQKILSLRIFRRFFHQESSQQQITFLHLHQFYLQRFHYRTYKFYLFLICINLQQFIYDFNNIYFQRQQSYKQLEYSLYITNRNHIRLIKGNLDNPLQTLDLEYFYYYSLKNIFNCNEFKFQTKKCISNLLCFQSILQIYLSPLYQNLHLAGFRIDNLIN</sequence>
<dbReference type="AlphaFoldDB" id="A0A8S1WAL5"/>
<dbReference type="EMBL" id="CAJJDP010000085">
    <property type="protein sequence ID" value="CAD8185612.1"/>
    <property type="molecule type" value="Genomic_DNA"/>
</dbReference>
<evidence type="ECO:0000313" key="2">
    <source>
        <dbReference type="Proteomes" id="UP000683925"/>
    </source>
</evidence>